<dbReference type="EMBL" id="GL870876">
    <property type="protein sequence ID" value="EIJ89660.1"/>
    <property type="molecule type" value="Genomic_DNA"/>
</dbReference>
<organism evidence="2 3">
    <name type="scientific">Nematocida parisii (strain ERTm3)</name>
    <name type="common">Nematode killer fungus</name>
    <dbReference type="NCBI Taxonomy" id="935791"/>
    <lineage>
        <taxon>Eukaryota</taxon>
        <taxon>Fungi</taxon>
        <taxon>Fungi incertae sedis</taxon>
        <taxon>Microsporidia</taxon>
        <taxon>Nematocida</taxon>
    </lineage>
</organism>
<evidence type="ECO:0000313" key="2">
    <source>
        <dbReference type="EMBL" id="EIJ89660.1"/>
    </source>
</evidence>
<sequence>MSQLLSTSSIDFKEDISKPDITPSIIPPVLNQEFVDHEKNQNVFESNAAIAIYTLLGILITASIIIVLAAMKKQSVQTVSNSSSEIHTGEVSDIRLSGYISAPFASNPLGSIDINSHSSAASNTSKTSKPTIT</sequence>
<name>I3EKB3_NEMP3</name>
<dbReference type="OrthoDB" id="10323294at2759"/>
<keyword evidence="1" id="KW-0472">Membrane</keyword>
<dbReference type="VEuPathDB" id="MicrosporidiaDB:NEQG_00430"/>
<keyword evidence="3" id="KW-1185">Reference proteome</keyword>
<dbReference type="Proteomes" id="UP000002872">
    <property type="component" value="Unassembled WGS sequence"/>
</dbReference>
<proteinExistence type="predicted"/>
<keyword evidence="1" id="KW-1133">Transmembrane helix</keyword>
<keyword evidence="1" id="KW-0812">Transmembrane</keyword>
<gene>
    <name evidence="2" type="ORF">NEQG_00430</name>
</gene>
<dbReference type="AlphaFoldDB" id="I3EKB3"/>
<feature type="transmembrane region" description="Helical" evidence="1">
    <location>
        <begin position="50"/>
        <end position="71"/>
    </location>
</feature>
<protein>
    <submittedName>
        <fullName evidence="2">Uncharacterized protein</fullName>
    </submittedName>
</protein>
<reference evidence="2" key="1">
    <citation type="submission" date="2011-01" db="EMBL/GenBank/DDBJ databases">
        <title>The Genome Sequence of Nematocida parisii strain ERTm3.</title>
        <authorList>
            <consortium name="The Broad Institute Genome Sequencing Platform"/>
            <consortium name="The Broad Institute Genome Sequencing Center for Infectious Disease"/>
            <person name="Cuomo C."/>
            <person name="Troemel E."/>
            <person name="Young S.K."/>
            <person name="Zeng Q."/>
            <person name="Gargeya S."/>
            <person name="Fitzgerald M."/>
            <person name="Haas B."/>
            <person name="Abouelleil A."/>
            <person name="Alvarado L."/>
            <person name="Arachchi H.M."/>
            <person name="Berlin A."/>
            <person name="Chapman S.B."/>
            <person name="Gearin G."/>
            <person name="Goldberg J."/>
            <person name="Griggs A."/>
            <person name="Gujja S."/>
            <person name="Hansen M."/>
            <person name="Heiman D."/>
            <person name="Howarth C."/>
            <person name="Larimer J."/>
            <person name="Lui A."/>
            <person name="MacDonald P.J.P."/>
            <person name="McCowen C."/>
            <person name="Montmayeur A."/>
            <person name="Murphy C."/>
            <person name="Neiman D."/>
            <person name="Pearson M."/>
            <person name="Priest M."/>
            <person name="Roberts A."/>
            <person name="Saif S."/>
            <person name="Shea T."/>
            <person name="Sisk P."/>
            <person name="Stolte C."/>
            <person name="Sykes S."/>
            <person name="Wortman J."/>
            <person name="Nusbaum C."/>
            <person name="Birren B."/>
        </authorList>
    </citation>
    <scope>NUCLEOTIDE SEQUENCE</scope>
    <source>
        <strain evidence="2">ERTm3</strain>
    </source>
</reference>
<evidence type="ECO:0000256" key="1">
    <source>
        <dbReference type="SAM" id="Phobius"/>
    </source>
</evidence>
<evidence type="ECO:0000313" key="3">
    <source>
        <dbReference type="Proteomes" id="UP000002872"/>
    </source>
</evidence>
<accession>I3EKB3</accession>
<dbReference type="HOGENOM" id="CLU_1907234_0_0_1"/>
<dbReference type="InParanoid" id="I3EKB3"/>